<name>A0ACC2GDF7_DALPE</name>
<dbReference type="EMBL" id="CM055741">
    <property type="protein sequence ID" value="KAJ8001566.1"/>
    <property type="molecule type" value="Genomic_DNA"/>
</dbReference>
<gene>
    <name evidence="1" type="ORF">DPEC_G00170810</name>
</gene>
<protein>
    <submittedName>
        <fullName evidence="1">Uncharacterized protein</fullName>
    </submittedName>
</protein>
<evidence type="ECO:0000313" key="2">
    <source>
        <dbReference type="Proteomes" id="UP001157502"/>
    </source>
</evidence>
<proteinExistence type="predicted"/>
<dbReference type="Proteomes" id="UP001157502">
    <property type="component" value="Chromosome 14"/>
</dbReference>
<evidence type="ECO:0000313" key="1">
    <source>
        <dbReference type="EMBL" id="KAJ8001566.1"/>
    </source>
</evidence>
<organism evidence="1 2">
    <name type="scientific">Dallia pectoralis</name>
    <name type="common">Alaska blackfish</name>
    <dbReference type="NCBI Taxonomy" id="75939"/>
    <lineage>
        <taxon>Eukaryota</taxon>
        <taxon>Metazoa</taxon>
        <taxon>Chordata</taxon>
        <taxon>Craniata</taxon>
        <taxon>Vertebrata</taxon>
        <taxon>Euteleostomi</taxon>
        <taxon>Actinopterygii</taxon>
        <taxon>Neopterygii</taxon>
        <taxon>Teleostei</taxon>
        <taxon>Protacanthopterygii</taxon>
        <taxon>Esociformes</taxon>
        <taxon>Umbridae</taxon>
        <taxon>Dallia</taxon>
    </lineage>
</organism>
<keyword evidence="2" id="KW-1185">Reference proteome</keyword>
<comment type="caution">
    <text evidence="1">The sequence shown here is derived from an EMBL/GenBank/DDBJ whole genome shotgun (WGS) entry which is preliminary data.</text>
</comment>
<sequence>MTCFRTVQVILGLYTSWQETCAFVLGQPQLTGPSAAEVQTVVDFQCEIQNSPKNFTIFYQILRDEGHFKILGFYSSISGEPAVIPLEVMSSYEGNLVCLASVQNNTDVQPNISNRHHFRVIVPVQGADVVVTSGSMEIHEGHKLSLLCNISKGNYVSYRWMVDRKHLPQDHPNRELIIQRATPRDSGSYSCAATNQVNSSQTFISQSIDRNVRVKELVSEPELSFLVEKKGAYFALVTCQSLKGTLPITFSLYNRTELVVNKTVDEQNTTFVFPVDLELDLGYIRCQADNGDKVVYSKPVPIHIVPVGGALRMHSDVDVRENFSIVGLRFYCSVERGNFLRYRWFLNGTALEGRGKFYEVASEAERSILHLSVGRTSSGTYHCEVSNSFDNMTVIRSKARYIDKKVLNQLPVAVVAVVFGCFLFLVVLVTTCCFIGLFYRRSQYHVEKSMLDLRLGLEKRKATGDWDCEPISMGHPCIMVAQNDNGVDEEEYMEDDELVGYDKIPDSDQGESESIDEWPELQQELKKTLEDEDVSLDEP</sequence>
<reference evidence="1" key="1">
    <citation type="submission" date="2021-05" db="EMBL/GenBank/DDBJ databases">
        <authorList>
            <person name="Pan Q."/>
            <person name="Jouanno E."/>
            <person name="Zahm M."/>
            <person name="Klopp C."/>
            <person name="Cabau C."/>
            <person name="Louis A."/>
            <person name="Berthelot C."/>
            <person name="Parey E."/>
            <person name="Roest Crollius H."/>
            <person name="Montfort J."/>
            <person name="Robinson-Rechavi M."/>
            <person name="Bouchez O."/>
            <person name="Lampietro C."/>
            <person name="Lopez Roques C."/>
            <person name="Donnadieu C."/>
            <person name="Postlethwait J."/>
            <person name="Bobe J."/>
            <person name="Dillon D."/>
            <person name="Chandos A."/>
            <person name="von Hippel F."/>
            <person name="Guiguen Y."/>
        </authorList>
    </citation>
    <scope>NUCLEOTIDE SEQUENCE</scope>
    <source>
        <strain evidence="1">YG-Jan2019</strain>
    </source>
</reference>
<accession>A0ACC2GDF7</accession>